<dbReference type="RefSeq" id="WP_306635221.1">
    <property type="nucleotide sequence ID" value="NZ_JAUSXB010000001.1"/>
</dbReference>
<evidence type="ECO:0000313" key="2">
    <source>
        <dbReference type="Proteomes" id="UP001236806"/>
    </source>
</evidence>
<name>A0ABU0PJ44_9MICC</name>
<proteinExistence type="predicted"/>
<dbReference type="Proteomes" id="UP001236806">
    <property type="component" value="Unassembled WGS sequence"/>
</dbReference>
<gene>
    <name evidence="1" type="ORF">QFZ36_001531</name>
</gene>
<keyword evidence="2" id="KW-1185">Reference proteome</keyword>
<sequence>MGVSAMGIEKLWDRLEPDTQQWLIDNPGCRILPRTVVAAIIKSTGAEFKQDQHGEVLLSPSDSDFIRSTADLYEARQS</sequence>
<protein>
    <submittedName>
        <fullName evidence="1">Uncharacterized protein</fullName>
    </submittedName>
</protein>
<organism evidence="1 2">
    <name type="scientific">Pseudarthrobacter siccitolerans</name>
    <dbReference type="NCBI Taxonomy" id="861266"/>
    <lineage>
        <taxon>Bacteria</taxon>
        <taxon>Bacillati</taxon>
        <taxon>Actinomycetota</taxon>
        <taxon>Actinomycetes</taxon>
        <taxon>Micrococcales</taxon>
        <taxon>Micrococcaceae</taxon>
        <taxon>Pseudarthrobacter</taxon>
    </lineage>
</organism>
<reference evidence="1 2" key="1">
    <citation type="submission" date="2023-07" db="EMBL/GenBank/DDBJ databases">
        <title>Comparative genomics of wheat-associated soil bacteria to identify genetic determinants of phenazine resistance.</title>
        <authorList>
            <person name="Mouncey N."/>
        </authorList>
    </citation>
    <scope>NUCLEOTIDE SEQUENCE [LARGE SCALE GENOMIC DNA]</scope>
    <source>
        <strain evidence="1 2">W1I3</strain>
    </source>
</reference>
<accession>A0ABU0PJ44</accession>
<dbReference type="EMBL" id="JAUSXB010000001">
    <property type="protein sequence ID" value="MDQ0673970.1"/>
    <property type="molecule type" value="Genomic_DNA"/>
</dbReference>
<comment type="caution">
    <text evidence="1">The sequence shown here is derived from an EMBL/GenBank/DDBJ whole genome shotgun (WGS) entry which is preliminary data.</text>
</comment>
<evidence type="ECO:0000313" key="1">
    <source>
        <dbReference type="EMBL" id="MDQ0673970.1"/>
    </source>
</evidence>